<feature type="domain" description="Thioredoxin" evidence="1">
    <location>
        <begin position="5"/>
        <end position="59"/>
    </location>
</feature>
<name>A0A9W7ZLZ0_9FUNG</name>
<comment type="caution">
    <text evidence="2">The sequence shown here is derived from an EMBL/GenBank/DDBJ whole genome shotgun (WGS) entry which is preliminary data.</text>
</comment>
<evidence type="ECO:0000313" key="3">
    <source>
        <dbReference type="Proteomes" id="UP001150569"/>
    </source>
</evidence>
<gene>
    <name evidence="2" type="ORF">IWQ60_011923</name>
</gene>
<protein>
    <recommendedName>
        <fullName evidence="1">Thioredoxin domain-containing protein</fullName>
    </recommendedName>
</protein>
<dbReference type="Gene3D" id="3.40.30.10">
    <property type="entry name" value="Glutaredoxin"/>
    <property type="match status" value="1"/>
</dbReference>
<keyword evidence="3" id="KW-1185">Reference proteome</keyword>
<dbReference type="Proteomes" id="UP001150569">
    <property type="component" value="Unassembled WGS sequence"/>
</dbReference>
<proteinExistence type="predicted"/>
<dbReference type="AlphaFoldDB" id="A0A9W7ZLZ0"/>
<dbReference type="CDD" id="cd02947">
    <property type="entry name" value="TRX_family"/>
    <property type="match status" value="1"/>
</dbReference>
<dbReference type="EMBL" id="JANBPT010001505">
    <property type="protein sequence ID" value="KAJ1907134.1"/>
    <property type="molecule type" value="Genomic_DNA"/>
</dbReference>
<feature type="non-terminal residue" evidence="2">
    <location>
        <position position="66"/>
    </location>
</feature>
<sequence>LIEEQDKVDLVVLDVDEAQDVAQKYQIAALPTIKVFEGGQEVDGFVGNQNFNFIKDFVAKQTAKAS</sequence>
<dbReference type="InterPro" id="IPR036249">
    <property type="entry name" value="Thioredoxin-like_sf"/>
</dbReference>
<dbReference type="SUPFAM" id="SSF52833">
    <property type="entry name" value="Thioredoxin-like"/>
    <property type="match status" value="1"/>
</dbReference>
<evidence type="ECO:0000259" key="1">
    <source>
        <dbReference type="Pfam" id="PF00085"/>
    </source>
</evidence>
<dbReference type="InterPro" id="IPR013766">
    <property type="entry name" value="Thioredoxin_domain"/>
</dbReference>
<evidence type="ECO:0000313" key="2">
    <source>
        <dbReference type="EMBL" id="KAJ1907134.1"/>
    </source>
</evidence>
<accession>A0A9W7ZLZ0</accession>
<reference evidence="2" key="1">
    <citation type="submission" date="2022-07" db="EMBL/GenBank/DDBJ databases">
        <title>Phylogenomic reconstructions and comparative analyses of Kickxellomycotina fungi.</title>
        <authorList>
            <person name="Reynolds N.K."/>
            <person name="Stajich J.E."/>
            <person name="Barry K."/>
            <person name="Grigoriev I.V."/>
            <person name="Crous P."/>
            <person name="Smith M.E."/>
        </authorList>
    </citation>
    <scope>NUCLEOTIDE SEQUENCE</scope>
    <source>
        <strain evidence="2">RSA 861</strain>
    </source>
</reference>
<dbReference type="Pfam" id="PF00085">
    <property type="entry name" value="Thioredoxin"/>
    <property type="match status" value="1"/>
</dbReference>
<dbReference type="OrthoDB" id="2121326at2759"/>
<organism evidence="2 3">
    <name type="scientific">Tieghemiomyces parasiticus</name>
    <dbReference type="NCBI Taxonomy" id="78921"/>
    <lineage>
        <taxon>Eukaryota</taxon>
        <taxon>Fungi</taxon>
        <taxon>Fungi incertae sedis</taxon>
        <taxon>Zoopagomycota</taxon>
        <taxon>Kickxellomycotina</taxon>
        <taxon>Dimargaritomycetes</taxon>
        <taxon>Dimargaritales</taxon>
        <taxon>Dimargaritaceae</taxon>
        <taxon>Tieghemiomyces</taxon>
    </lineage>
</organism>